<protein>
    <recommendedName>
        <fullName evidence="2">CRIB domain-containing protein</fullName>
    </recommendedName>
</protein>
<organism evidence="3 4">
    <name type="scientific">Xylona heveae (strain CBS 132557 / TC161)</name>
    <dbReference type="NCBI Taxonomy" id="1328760"/>
    <lineage>
        <taxon>Eukaryota</taxon>
        <taxon>Fungi</taxon>
        <taxon>Dikarya</taxon>
        <taxon>Ascomycota</taxon>
        <taxon>Pezizomycotina</taxon>
        <taxon>Xylonomycetes</taxon>
        <taxon>Xylonales</taxon>
        <taxon>Xylonaceae</taxon>
        <taxon>Xylona</taxon>
    </lineage>
</organism>
<feature type="compositionally biased region" description="Polar residues" evidence="1">
    <location>
        <begin position="31"/>
        <end position="43"/>
    </location>
</feature>
<feature type="compositionally biased region" description="Polar residues" evidence="1">
    <location>
        <begin position="711"/>
        <end position="738"/>
    </location>
</feature>
<name>A0A164ZIE7_XYLHT</name>
<accession>A0A164ZIE7</accession>
<gene>
    <name evidence="3" type="ORF">L228DRAFT_241816</name>
</gene>
<feature type="region of interest" description="Disordered" evidence="1">
    <location>
        <begin position="63"/>
        <end position="108"/>
    </location>
</feature>
<feature type="compositionally biased region" description="Polar residues" evidence="1">
    <location>
        <begin position="1"/>
        <end position="15"/>
    </location>
</feature>
<dbReference type="InterPro" id="IPR000095">
    <property type="entry name" value="CRIB_dom"/>
</dbReference>
<reference evidence="3 4" key="1">
    <citation type="journal article" date="2016" name="Fungal Biol.">
        <title>The genome of Xylona heveae provides a window into fungal endophytism.</title>
        <authorList>
            <person name="Gazis R."/>
            <person name="Kuo A."/>
            <person name="Riley R."/>
            <person name="LaButti K."/>
            <person name="Lipzen A."/>
            <person name="Lin J."/>
            <person name="Amirebrahimi M."/>
            <person name="Hesse C.N."/>
            <person name="Spatafora J.W."/>
            <person name="Henrissat B."/>
            <person name="Hainaut M."/>
            <person name="Grigoriev I.V."/>
            <person name="Hibbett D.S."/>
        </authorList>
    </citation>
    <scope>NUCLEOTIDE SEQUENCE [LARGE SCALE GENOMIC DNA]</scope>
    <source>
        <strain evidence="3 4">TC161</strain>
    </source>
</reference>
<feature type="compositionally biased region" description="Polar residues" evidence="1">
    <location>
        <begin position="97"/>
        <end position="108"/>
    </location>
</feature>
<keyword evidence="4" id="KW-1185">Reference proteome</keyword>
<evidence type="ECO:0000259" key="2">
    <source>
        <dbReference type="PROSITE" id="PS50108"/>
    </source>
</evidence>
<feature type="compositionally biased region" description="Low complexity" evidence="1">
    <location>
        <begin position="68"/>
        <end position="93"/>
    </location>
</feature>
<feature type="compositionally biased region" description="Low complexity" evidence="1">
    <location>
        <begin position="321"/>
        <end position="345"/>
    </location>
</feature>
<feature type="region of interest" description="Disordered" evidence="1">
    <location>
        <begin position="711"/>
        <end position="802"/>
    </location>
</feature>
<dbReference type="RefSeq" id="XP_018184693.1">
    <property type="nucleotide sequence ID" value="XM_018331358.1"/>
</dbReference>
<feature type="region of interest" description="Disordered" evidence="1">
    <location>
        <begin position="532"/>
        <end position="572"/>
    </location>
</feature>
<feature type="compositionally biased region" description="Basic and acidic residues" evidence="1">
    <location>
        <begin position="280"/>
        <end position="289"/>
    </location>
</feature>
<dbReference type="AlphaFoldDB" id="A0A164ZIE7"/>
<evidence type="ECO:0000313" key="3">
    <source>
        <dbReference type="EMBL" id="KZF19138.1"/>
    </source>
</evidence>
<evidence type="ECO:0000256" key="1">
    <source>
        <dbReference type="SAM" id="MobiDB-lite"/>
    </source>
</evidence>
<evidence type="ECO:0000313" key="4">
    <source>
        <dbReference type="Proteomes" id="UP000076632"/>
    </source>
</evidence>
<feature type="region of interest" description="Disordered" evidence="1">
    <location>
        <begin position="246"/>
        <end position="346"/>
    </location>
</feature>
<feature type="region of interest" description="Disordered" evidence="1">
    <location>
        <begin position="1"/>
        <end position="48"/>
    </location>
</feature>
<feature type="domain" description="CRIB" evidence="2">
    <location>
        <begin position="180"/>
        <end position="193"/>
    </location>
</feature>
<dbReference type="InParanoid" id="A0A164ZIE7"/>
<dbReference type="OMA" id="SHTDRHQ"/>
<feature type="compositionally biased region" description="Low complexity" evidence="1">
    <location>
        <begin position="774"/>
        <end position="783"/>
    </location>
</feature>
<sequence length="802" mass="87960">MFTFSKSPPSSQGRRTSSDSRSIERPPSSHAGHSNYQSSSDELNYSERPRGYVENFRRSSVLGVRARSNTTNSGSTNHSITPSMSSTAVSSRRSSQDGRSMSISGLSRWNSSEGSAKALFSRGSRVLRRNNSRMNLFAMSNDKPDEIEELANRRKSQLWQSGFLSKGDQNDTHAARKRTISEPFNFQHLTHTKAQHFPELDRTSQRELVTEFSAIRAAQAPRKQLEGIRADDLHFRNFSTEAINACPLLDNPPDLSGHSRHERFDPAEESERNLQSPLGHHRDVQHTRSADSVSQPSPPRSPEAVADPVTPPPRRFSRVAFGSYSRPSGQSSPTSPSFSRPHTSSGFRDARPFNFSMLCSNSPKSPSSGRALEVFDDDPEIPHAMTTPDETAMELRAPSFGCGTELADVPEEEEGAFCFRRSVRPFPIDSPALLSPYDLSDIDPLSQLDPPQFPESTIQHRARPLSQASDTLGAPFSGTPNFQLSGTSPIVRGNFSPALPTDGCWEDDIDYCYEHAAEADCDFEWSRLPNEASVPKGAAQSQHTAQAHLDQSRYNVSSDTHKDSAPGPLPTFEFAEPQAQAALAAGPGPAEAEGFSLSPSLLIPKDYEDQMLREALYEELLSSNPDVQQHFPFFAPSLARPESGCVSYRSSRTSPSKCDSQDSFNFSVGQQSLSSRSSVLDLVHSHPCKEVFDEAALRLADQIASLNASGSETSSLHRNGSLNQHSEHASSASPYLTQQDDEAHESKLPRRQRSSSDGASALLSRAIDGKNGRTRSASSAGSRRASRVSYNLFPAPPRHLPQ</sequence>
<dbReference type="EMBL" id="KV407467">
    <property type="protein sequence ID" value="KZF19138.1"/>
    <property type="molecule type" value="Genomic_DNA"/>
</dbReference>
<feature type="compositionally biased region" description="Basic and acidic residues" evidence="1">
    <location>
        <begin position="257"/>
        <end position="272"/>
    </location>
</feature>
<dbReference type="STRING" id="1328760.A0A164ZIE7"/>
<dbReference type="OrthoDB" id="24581at2759"/>
<dbReference type="PROSITE" id="PS50108">
    <property type="entry name" value="CRIB"/>
    <property type="match status" value="1"/>
</dbReference>
<dbReference type="Proteomes" id="UP000076632">
    <property type="component" value="Unassembled WGS sequence"/>
</dbReference>
<proteinExistence type="predicted"/>
<dbReference type="GeneID" id="28896495"/>